<feature type="region of interest" description="Disordered" evidence="2">
    <location>
        <begin position="233"/>
        <end position="264"/>
    </location>
</feature>
<feature type="transmembrane region" description="Helical" evidence="3">
    <location>
        <begin position="24"/>
        <end position="48"/>
    </location>
</feature>
<dbReference type="CDD" id="cd02966">
    <property type="entry name" value="TlpA_like_family"/>
    <property type="match status" value="1"/>
</dbReference>
<evidence type="ECO:0000313" key="5">
    <source>
        <dbReference type="EMBL" id="MQT13335.1"/>
    </source>
</evidence>
<keyword evidence="6" id="KW-1185">Reference proteome</keyword>
<evidence type="ECO:0000256" key="3">
    <source>
        <dbReference type="SAM" id="Phobius"/>
    </source>
</evidence>
<dbReference type="PROSITE" id="PS00194">
    <property type="entry name" value="THIOREDOXIN_1"/>
    <property type="match status" value="1"/>
</dbReference>
<dbReference type="AlphaFoldDB" id="A0A6A7Y3P9"/>
<dbReference type="InterPro" id="IPR036249">
    <property type="entry name" value="Thioredoxin-like_sf"/>
</dbReference>
<evidence type="ECO:0000313" key="6">
    <source>
        <dbReference type="Proteomes" id="UP000332515"/>
    </source>
</evidence>
<feature type="domain" description="Thioredoxin" evidence="4">
    <location>
        <begin position="72"/>
        <end position="233"/>
    </location>
</feature>
<keyword evidence="3" id="KW-0812">Transmembrane</keyword>
<dbReference type="InterPro" id="IPR000866">
    <property type="entry name" value="AhpC/TSA"/>
</dbReference>
<dbReference type="InterPro" id="IPR017937">
    <property type="entry name" value="Thioredoxin_CS"/>
</dbReference>
<dbReference type="Proteomes" id="UP000332515">
    <property type="component" value="Unassembled WGS sequence"/>
</dbReference>
<gene>
    <name evidence="5" type="ORF">F0357_11915</name>
</gene>
<comment type="caution">
    <text evidence="5">The sequence shown here is derived from an EMBL/GenBank/DDBJ whole genome shotgun (WGS) entry which is preliminary data.</text>
</comment>
<evidence type="ECO:0000259" key="4">
    <source>
        <dbReference type="PROSITE" id="PS51352"/>
    </source>
</evidence>
<reference evidence="5 6" key="1">
    <citation type="submission" date="2019-09" db="EMBL/GenBank/DDBJ databases">
        <title>Segnochrobactrum spirostomi gen. nov., sp. nov., isolated from the ciliate Spirostomum cf. yagiui and description of a novel family, Segnochrobactraceae fam. nov. within the order Rhizobiales of the class Alphaproteobacteria.</title>
        <authorList>
            <person name="Akter S."/>
            <person name="Shazib S.U.A."/>
            <person name="Shin M.K."/>
        </authorList>
    </citation>
    <scope>NUCLEOTIDE SEQUENCE [LARGE SCALE GENOMIC DNA]</scope>
    <source>
        <strain evidence="5 6">Sp-1</strain>
    </source>
</reference>
<accession>A0A6A7Y3P9</accession>
<name>A0A6A7Y3P9_9HYPH</name>
<keyword evidence="1" id="KW-0676">Redox-active center</keyword>
<evidence type="ECO:0000256" key="2">
    <source>
        <dbReference type="SAM" id="MobiDB-lite"/>
    </source>
</evidence>
<dbReference type="SUPFAM" id="SSF52833">
    <property type="entry name" value="Thioredoxin-like"/>
    <property type="match status" value="1"/>
</dbReference>
<dbReference type="PANTHER" id="PTHR42852">
    <property type="entry name" value="THIOL:DISULFIDE INTERCHANGE PROTEIN DSBE"/>
    <property type="match status" value="1"/>
</dbReference>
<organism evidence="5 6">
    <name type="scientific">Segnochrobactrum spirostomi</name>
    <dbReference type="NCBI Taxonomy" id="2608987"/>
    <lineage>
        <taxon>Bacteria</taxon>
        <taxon>Pseudomonadati</taxon>
        <taxon>Pseudomonadota</taxon>
        <taxon>Alphaproteobacteria</taxon>
        <taxon>Hyphomicrobiales</taxon>
        <taxon>Segnochrobactraceae</taxon>
        <taxon>Segnochrobactrum</taxon>
    </lineage>
</organism>
<proteinExistence type="predicted"/>
<dbReference type="PANTHER" id="PTHR42852:SF13">
    <property type="entry name" value="PROTEIN DIPZ"/>
    <property type="match status" value="1"/>
</dbReference>
<dbReference type="InterPro" id="IPR050553">
    <property type="entry name" value="Thioredoxin_ResA/DsbE_sf"/>
</dbReference>
<dbReference type="Gene3D" id="3.40.30.10">
    <property type="entry name" value="Glutaredoxin"/>
    <property type="match status" value="1"/>
</dbReference>
<evidence type="ECO:0000256" key="1">
    <source>
        <dbReference type="ARBA" id="ARBA00023284"/>
    </source>
</evidence>
<dbReference type="PROSITE" id="PS51352">
    <property type="entry name" value="THIOREDOXIN_2"/>
    <property type="match status" value="1"/>
</dbReference>
<sequence>MAKAGKKGADVDAAPTKKGSKLSFILTIAAAVVVAGSAGGLGAVYVMGGFSGNGEATRCADAGALSKTLTPLAVGELAGLITSGEPTYVGDLTYRRGDRRPTTLATELSTVPDSVALVNLWATWCVPCREEMPALNRLEAQMGQDRFQVIAINVDTRDDGRVQRFMTDNQITDLSLNYDPTMGVFNTLKTRGRAVGLPTSLLVKAPGCVVAVLHGPAAWDSKDGTTVIQALLDGPKPEAAAEGGEGGHAKPAGEEGGEKPAEGH</sequence>
<dbReference type="InterPro" id="IPR013766">
    <property type="entry name" value="Thioredoxin_domain"/>
</dbReference>
<protein>
    <submittedName>
        <fullName evidence="5">TlpA family protein disulfide reductase</fullName>
    </submittedName>
</protein>
<dbReference type="Pfam" id="PF00578">
    <property type="entry name" value="AhpC-TSA"/>
    <property type="match status" value="1"/>
</dbReference>
<feature type="compositionally biased region" description="Basic and acidic residues" evidence="2">
    <location>
        <begin position="245"/>
        <end position="264"/>
    </location>
</feature>
<keyword evidence="3" id="KW-0472">Membrane</keyword>
<dbReference type="GO" id="GO:0016209">
    <property type="term" value="F:antioxidant activity"/>
    <property type="evidence" value="ECO:0007669"/>
    <property type="project" value="InterPro"/>
</dbReference>
<dbReference type="RefSeq" id="WP_153481674.1">
    <property type="nucleotide sequence ID" value="NZ_VWNA01000001.1"/>
</dbReference>
<keyword evidence="3" id="KW-1133">Transmembrane helix</keyword>
<dbReference type="EMBL" id="VWNA01000001">
    <property type="protein sequence ID" value="MQT13335.1"/>
    <property type="molecule type" value="Genomic_DNA"/>
</dbReference>
<dbReference type="GO" id="GO:0015036">
    <property type="term" value="F:disulfide oxidoreductase activity"/>
    <property type="evidence" value="ECO:0007669"/>
    <property type="project" value="UniProtKB-ARBA"/>
</dbReference>